<dbReference type="PROSITE" id="PS50263">
    <property type="entry name" value="CN_HYDROLASE"/>
    <property type="match status" value="1"/>
</dbReference>
<proteinExistence type="predicted"/>
<dbReference type="SUPFAM" id="SSF56317">
    <property type="entry name" value="Carbon-nitrogen hydrolase"/>
    <property type="match status" value="1"/>
</dbReference>
<evidence type="ECO:0000259" key="2">
    <source>
        <dbReference type="PROSITE" id="PS50263"/>
    </source>
</evidence>
<dbReference type="eggNOG" id="KOG0807">
    <property type="taxonomic scope" value="Eukaryota"/>
</dbReference>
<keyword evidence="1" id="KW-0378">Hydrolase</keyword>
<dbReference type="CDD" id="cd07572">
    <property type="entry name" value="nit"/>
    <property type="match status" value="1"/>
</dbReference>
<feature type="domain" description="CN hydrolase" evidence="2">
    <location>
        <begin position="1"/>
        <end position="236"/>
    </location>
</feature>
<dbReference type="GeneID" id="5890315"/>
<dbReference type="OMA" id="MRVAVCQ"/>
<dbReference type="PANTHER" id="PTHR23088:SF27">
    <property type="entry name" value="DEAMINATED GLUTATHIONE AMIDASE"/>
    <property type="match status" value="1"/>
</dbReference>
<dbReference type="AlphaFoldDB" id="A9UWV2"/>
<sequence>DYARRIADLFAQAAKAQCRMLFLPEAFDWIGLPVEETKSRAVPTTHAALTRYWDLCKQHSIWASFGGAHVQTDDPQKRIANRHVIVDPLGQVRSTYDKIHLFDVDTADGVFKESDFTQPGRTLVTVPDTPLGTLGLSICYDVRFPEVYTELRARGADVLLVPSAFMPSTGKAHWEALLRARAIETQCFVIAAAQAGTHAPSTRRSYGHSLVVDPWGDVLVDGDAENEGLLAVTIDLERITEVRTKMPLANHRQAVPRHLFTTQQGLAQDP</sequence>
<feature type="non-terminal residue" evidence="3">
    <location>
        <position position="1"/>
    </location>
</feature>
<evidence type="ECO:0000313" key="3">
    <source>
        <dbReference type="EMBL" id="EDQ90279.1"/>
    </source>
</evidence>
<dbReference type="KEGG" id="mbr:MONBRDRAFT_16379"/>
<dbReference type="InterPro" id="IPR001110">
    <property type="entry name" value="UPF0012_CS"/>
</dbReference>
<dbReference type="Pfam" id="PF00795">
    <property type="entry name" value="CN_hydrolase"/>
    <property type="match status" value="1"/>
</dbReference>
<dbReference type="STRING" id="81824.A9UWV2"/>
<dbReference type="EMBL" id="CH991548">
    <property type="protein sequence ID" value="EDQ90279.1"/>
    <property type="molecule type" value="Genomic_DNA"/>
</dbReference>
<dbReference type="Gene3D" id="3.60.110.10">
    <property type="entry name" value="Carbon-nitrogen hydrolase"/>
    <property type="match status" value="1"/>
</dbReference>
<accession>A9UWV2</accession>
<name>A9UWV2_MONBE</name>
<dbReference type="GO" id="GO:0016811">
    <property type="term" value="F:hydrolase activity, acting on carbon-nitrogen (but not peptide) bonds, in linear amides"/>
    <property type="evidence" value="ECO:0007669"/>
    <property type="project" value="InterPro"/>
</dbReference>
<organism evidence="3 4">
    <name type="scientific">Monosiga brevicollis</name>
    <name type="common">Choanoflagellate</name>
    <dbReference type="NCBI Taxonomy" id="81824"/>
    <lineage>
        <taxon>Eukaryota</taxon>
        <taxon>Choanoflagellata</taxon>
        <taxon>Craspedida</taxon>
        <taxon>Salpingoecidae</taxon>
        <taxon>Monosiga</taxon>
    </lineage>
</organism>
<keyword evidence="4" id="KW-1185">Reference proteome</keyword>
<dbReference type="InParanoid" id="A9UWV2"/>
<dbReference type="RefSeq" id="XP_001745046.1">
    <property type="nucleotide sequence ID" value="XM_001744994.1"/>
</dbReference>
<reference evidence="3 4" key="1">
    <citation type="journal article" date="2008" name="Nature">
        <title>The genome of the choanoflagellate Monosiga brevicollis and the origin of metazoans.</title>
        <authorList>
            <consortium name="JGI Sequencing"/>
            <person name="King N."/>
            <person name="Westbrook M.J."/>
            <person name="Young S.L."/>
            <person name="Kuo A."/>
            <person name="Abedin M."/>
            <person name="Chapman J."/>
            <person name="Fairclough S."/>
            <person name="Hellsten U."/>
            <person name="Isogai Y."/>
            <person name="Letunic I."/>
            <person name="Marr M."/>
            <person name="Pincus D."/>
            <person name="Putnam N."/>
            <person name="Rokas A."/>
            <person name="Wright K.J."/>
            <person name="Zuzow R."/>
            <person name="Dirks W."/>
            <person name="Good M."/>
            <person name="Goodstein D."/>
            <person name="Lemons D."/>
            <person name="Li W."/>
            <person name="Lyons J.B."/>
            <person name="Morris A."/>
            <person name="Nichols S."/>
            <person name="Richter D.J."/>
            <person name="Salamov A."/>
            <person name="Bork P."/>
            <person name="Lim W.A."/>
            <person name="Manning G."/>
            <person name="Miller W.T."/>
            <person name="McGinnis W."/>
            <person name="Shapiro H."/>
            <person name="Tjian R."/>
            <person name="Grigoriev I.V."/>
            <person name="Rokhsar D."/>
        </authorList>
    </citation>
    <scope>NUCLEOTIDE SEQUENCE [LARGE SCALE GENOMIC DNA]</scope>
    <source>
        <strain evidence="4">MX1 / ATCC 50154</strain>
    </source>
</reference>
<dbReference type="PANTHER" id="PTHR23088">
    <property type="entry name" value="NITRILASE-RELATED"/>
    <property type="match status" value="1"/>
</dbReference>
<protein>
    <recommendedName>
        <fullName evidence="2">CN hydrolase domain-containing protein</fullName>
    </recommendedName>
</protein>
<dbReference type="FunCoup" id="A9UWV2">
    <property type="interactions" value="1038"/>
</dbReference>
<evidence type="ECO:0000313" key="4">
    <source>
        <dbReference type="Proteomes" id="UP000001357"/>
    </source>
</evidence>
<dbReference type="Proteomes" id="UP000001357">
    <property type="component" value="Unassembled WGS sequence"/>
</dbReference>
<dbReference type="InterPro" id="IPR045254">
    <property type="entry name" value="Nit1/2_C-N_Hydrolase"/>
</dbReference>
<evidence type="ECO:0000256" key="1">
    <source>
        <dbReference type="ARBA" id="ARBA00022801"/>
    </source>
</evidence>
<dbReference type="PROSITE" id="PS01227">
    <property type="entry name" value="UPF0012"/>
    <property type="match status" value="1"/>
</dbReference>
<dbReference type="InterPro" id="IPR036526">
    <property type="entry name" value="C-N_Hydrolase_sf"/>
</dbReference>
<gene>
    <name evidence="3" type="ORF">MONBRDRAFT_16379</name>
</gene>
<dbReference type="InterPro" id="IPR003010">
    <property type="entry name" value="C-N_Hydrolase"/>
</dbReference>